<dbReference type="EMBL" id="CAJOBC010000073">
    <property type="protein sequence ID" value="CAF3531384.1"/>
    <property type="molecule type" value="Genomic_DNA"/>
</dbReference>
<protein>
    <submittedName>
        <fullName evidence="2">Uncharacterized protein</fullName>
    </submittedName>
</protein>
<organism evidence="2 6">
    <name type="scientific">Didymodactylos carnosus</name>
    <dbReference type="NCBI Taxonomy" id="1234261"/>
    <lineage>
        <taxon>Eukaryota</taxon>
        <taxon>Metazoa</taxon>
        <taxon>Spiralia</taxon>
        <taxon>Gnathifera</taxon>
        <taxon>Rotifera</taxon>
        <taxon>Eurotatoria</taxon>
        <taxon>Bdelloidea</taxon>
        <taxon>Philodinida</taxon>
        <taxon>Philodinidae</taxon>
        <taxon>Didymodactylos</taxon>
    </lineage>
</organism>
<dbReference type="Proteomes" id="UP000663829">
    <property type="component" value="Unassembled WGS sequence"/>
</dbReference>
<gene>
    <name evidence="2" type="ORF">GPM918_LOCUS871</name>
    <name evidence="3" type="ORF">OVA965_LOCUS13459</name>
    <name evidence="4" type="ORF">SRO942_LOCUS871</name>
    <name evidence="5" type="ORF">TMI583_LOCUS13459</name>
</gene>
<dbReference type="EMBL" id="CAJOBA010005611">
    <property type="protein sequence ID" value="CAF3749094.1"/>
    <property type="molecule type" value="Genomic_DNA"/>
</dbReference>
<dbReference type="EMBL" id="CAJNOK010005607">
    <property type="protein sequence ID" value="CAF0978483.1"/>
    <property type="molecule type" value="Genomic_DNA"/>
</dbReference>
<feature type="transmembrane region" description="Helical" evidence="1">
    <location>
        <begin position="164"/>
        <end position="188"/>
    </location>
</feature>
<feature type="transmembrane region" description="Helical" evidence="1">
    <location>
        <begin position="91"/>
        <end position="110"/>
    </location>
</feature>
<reference evidence="2" key="1">
    <citation type="submission" date="2021-02" db="EMBL/GenBank/DDBJ databases">
        <authorList>
            <person name="Nowell W R."/>
        </authorList>
    </citation>
    <scope>NUCLEOTIDE SEQUENCE</scope>
</reference>
<sequence length="241" mass="28034">MYYTHPDDRILSPSYQPYRSHFYKIGKQEPSQLSNIQPILINDHIHFEFSSILKILLHFSVSLLQLFSTFAILALQIVLTVTNTCAYKIGVGFWSFPILCLAPISIWLLLWKQNANISLLTFIFHFISTIFSTAVIIVSFIALLQNVEHCTNSNYTYYFYSLNGALIGVAIFSKLIHYLEIILLYILLQKTQRMSATFIDKFHQKNYYFSLDNDSSHNTRITRKTSVAKFMPGIFRREFEA</sequence>
<dbReference type="OrthoDB" id="9993701at2759"/>
<keyword evidence="1" id="KW-0472">Membrane</keyword>
<evidence type="ECO:0000313" key="5">
    <source>
        <dbReference type="EMBL" id="CAF3749094.1"/>
    </source>
</evidence>
<evidence type="ECO:0000256" key="1">
    <source>
        <dbReference type="SAM" id="Phobius"/>
    </source>
</evidence>
<feature type="transmembrane region" description="Helical" evidence="1">
    <location>
        <begin position="122"/>
        <end position="144"/>
    </location>
</feature>
<dbReference type="AlphaFoldDB" id="A0A813P9Y6"/>
<dbReference type="Proteomes" id="UP000677228">
    <property type="component" value="Unassembled WGS sequence"/>
</dbReference>
<keyword evidence="1" id="KW-0812">Transmembrane</keyword>
<accession>A0A813P9Y6</accession>
<proteinExistence type="predicted"/>
<dbReference type="EMBL" id="CAJNOQ010000073">
    <property type="protein sequence ID" value="CAF0751690.1"/>
    <property type="molecule type" value="Genomic_DNA"/>
</dbReference>
<evidence type="ECO:0000313" key="3">
    <source>
        <dbReference type="EMBL" id="CAF0978483.1"/>
    </source>
</evidence>
<comment type="caution">
    <text evidence="2">The sequence shown here is derived from an EMBL/GenBank/DDBJ whole genome shotgun (WGS) entry which is preliminary data.</text>
</comment>
<name>A0A813P9Y6_9BILA</name>
<keyword evidence="6" id="KW-1185">Reference proteome</keyword>
<evidence type="ECO:0000313" key="2">
    <source>
        <dbReference type="EMBL" id="CAF0751690.1"/>
    </source>
</evidence>
<feature type="transmembrane region" description="Helical" evidence="1">
    <location>
        <begin position="55"/>
        <end position="79"/>
    </location>
</feature>
<evidence type="ECO:0000313" key="4">
    <source>
        <dbReference type="EMBL" id="CAF3531384.1"/>
    </source>
</evidence>
<evidence type="ECO:0000313" key="6">
    <source>
        <dbReference type="Proteomes" id="UP000663829"/>
    </source>
</evidence>
<keyword evidence="1" id="KW-1133">Transmembrane helix</keyword>
<dbReference type="Proteomes" id="UP000682733">
    <property type="component" value="Unassembled WGS sequence"/>
</dbReference>
<dbReference type="Proteomes" id="UP000681722">
    <property type="component" value="Unassembled WGS sequence"/>
</dbReference>